<dbReference type="InterPro" id="IPR008861">
    <property type="entry name" value="GpX-like"/>
</dbReference>
<dbReference type="RefSeq" id="WP_043579121.1">
    <property type="nucleotide sequence ID" value="NZ_CP142381.1"/>
</dbReference>
<dbReference type="Pfam" id="PF05489">
    <property type="entry name" value="Phage_tail_X"/>
    <property type="match status" value="1"/>
</dbReference>
<evidence type="ECO:0000313" key="1">
    <source>
        <dbReference type="EMBL" id="MBW8290365.1"/>
    </source>
</evidence>
<gene>
    <name evidence="1" type="ORF">KIF53_22260</name>
</gene>
<dbReference type="EMBL" id="JAHDTB010000047">
    <property type="protein sequence ID" value="MBW8290365.1"/>
    <property type="molecule type" value="Genomic_DNA"/>
</dbReference>
<protein>
    <submittedName>
        <fullName evidence="1">Tail protein X</fullName>
    </submittedName>
</protein>
<evidence type="ECO:0000313" key="2">
    <source>
        <dbReference type="Proteomes" id="UP000711178"/>
    </source>
</evidence>
<keyword evidence="2" id="KW-1185">Reference proteome</keyword>
<proteinExistence type="predicted"/>
<sequence>MQQLIHTTSDGERWDQIAWRYYGDPYGYVRLLEANPAVAIQTRLPAGLRLAIPLIEEDDAQPVEALPPWKR</sequence>
<dbReference type="GeneID" id="89685583"/>
<comment type="caution">
    <text evidence="1">The sequence shown here is derived from an EMBL/GenBank/DDBJ whole genome shotgun (WGS) entry which is preliminary data.</text>
</comment>
<accession>A0ABS7FLM5</accession>
<reference evidence="1 2" key="1">
    <citation type="submission" date="2021-05" db="EMBL/GenBank/DDBJ databases">
        <title>Draft Whole Genome Sequencing Of Biosensor Chromobacterium violaceum Strain CV026 Reveals A Regulatory RNA In Chromobacterium violaceum Phenotype Regulatory Network.</title>
        <authorList>
            <person name="Hong K.W."/>
            <person name="Chan K.G."/>
            <person name="Chang C.-Y."/>
        </authorList>
    </citation>
    <scope>NUCLEOTIDE SEQUENCE [LARGE SCALE GENOMIC DNA]</scope>
    <source>
        <strain evidence="1 2">ATCC 31532</strain>
    </source>
</reference>
<name>A0ABS7FLM5_9NEIS</name>
<dbReference type="Proteomes" id="UP000711178">
    <property type="component" value="Unassembled WGS sequence"/>
</dbReference>
<organism evidence="1 2">
    <name type="scientific">Chromobacterium subtsugae</name>
    <dbReference type="NCBI Taxonomy" id="251747"/>
    <lineage>
        <taxon>Bacteria</taxon>
        <taxon>Pseudomonadati</taxon>
        <taxon>Pseudomonadota</taxon>
        <taxon>Betaproteobacteria</taxon>
        <taxon>Neisseriales</taxon>
        <taxon>Chromobacteriaceae</taxon>
        <taxon>Chromobacterium</taxon>
    </lineage>
</organism>